<dbReference type="Proteomes" id="UP001281614">
    <property type="component" value="Unassembled WGS sequence"/>
</dbReference>
<dbReference type="AlphaFoldDB" id="A0AAE0DD84"/>
<name>A0AAE0DD84_COLKA</name>
<evidence type="ECO:0000313" key="1">
    <source>
        <dbReference type="EMBL" id="KAK2777415.1"/>
    </source>
</evidence>
<dbReference type="EMBL" id="VYYT01000019">
    <property type="protein sequence ID" value="KAK2777415.1"/>
    <property type="molecule type" value="Genomic_DNA"/>
</dbReference>
<gene>
    <name evidence="1" type="ORF">CKAH01_12100</name>
</gene>
<protein>
    <submittedName>
        <fullName evidence="1">Uncharacterized protein</fullName>
    </submittedName>
</protein>
<proteinExistence type="predicted"/>
<reference evidence="1" key="1">
    <citation type="submission" date="2023-02" db="EMBL/GenBank/DDBJ databases">
        <title>Colletotrichum kahawae CIFC_Que2 genome sequencing and assembly.</title>
        <authorList>
            <person name="Baroncelli R."/>
        </authorList>
    </citation>
    <scope>NUCLEOTIDE SEQUENCE</scope>
    <source>
        <strain evidence="1">CIFC_Que2</strain>
    </source>
</reference>
<accession>A0AAE0DD84</accession>
<organism evidence="1 2">
    <name type="scientific">Colletotrichum kahawae</name>
    <name type="common">Coffee berry disease fungus</name>
    <dbReference type="NCBI Taxonomy" id="34407"/>
    <lineage>
        <taxon>Eukaryota</taxon>
        <taxon>Fungi</taxon>
        <taxon>Dikarya</taxon>
        <taxon>Ascomycota</taxon>
        <taxon>Pezizomycotina</taxon>
        <taxon>Sordariomycetes</taxon>
        <taxon>Hypocreomycetidae</taxon>
        <taxon>Glomerellales</taxon>
        <taxon>Glomerellaceae</taxon>
        <taxon>Colletotrichum</taxon>
        <taxon>Colletotrichum gloeosporioides species complex</taxon>
    </lineage>
</organism>
<comment type="caution">
    <text evidence="1">The sequence shown here is derived from an EMBL/GenBank/DDBJ whole genome shotgun (WGS) entry which is preliminary data.</text>
</comment>
<keyword evidence="2" id="KW-1185">Reference proteome</keyword>
<sequence length="51" mass="5917">MRSRGSRSEKFRVTPLTNGWRIHRVLSIVRAWENISVPSGTFWQSTRTGLT</sequence>
<evidence type="ECO:0000313" key="2">
    <source>
        <dbReference type="Proteomes" id="UP001281614"/>
    </source>
</evidence>